<dbReference type="Proteomes" id="UP001163324">
    <property type="component" value="Chromosome 9"/>
</dbReference>
<protein>
    <submittedName>
        <fullName evidence="1">Uncharacterized protein</fullName>
    </submittedName>
</protein>
<reference evidence="1" key="1">
    <citation type="submission" date="2022-10" db="EMBL/GenBank/DDBJ databases">
        <title>Complete Genome of Trichothecium roseum strain YXFP-22015, a Plant Pathogen Isolated from Citrus.</title>
        <authorList>
            <person name="Wang Y."/>
            <person name="Zhu L."/>
        </authorList>
    </citation>
    <scope>NUCLEOTIDE SEQUENCE</scope>
    <source>
        <strain evidence="1">YXFP-22015</strain>
    </source>
</reference>
<accession>A0ACC0UQH4</accession>
<name>A0ACC0UQH4_9HYPO</name>
<keyword evidence="2" id="KW-1185">Reference proteome</keyword>
<sequence>MLRRRASALVVGLFVILLAADSVSAHSSSATPSKINRQHGLIGYGISMYDPPCAYACQEIISAARLSCSTTDDDEHHDRRRHGGGGGGDHEDEEEGYSTSSECYANDDAYLMSLAWCIKLRCLQDSNSHVKQWEVERFWESNAVPGGAHEPKYSYDVAMIMCGRGPVKKYEAGKVVDAPAWWPDEEYDPVEGHHRDFARVEEQHSRYGIVLVAFMLLFPLALTFWHFLIASFWPRGERLLLAYVVDPALYGKRHLVSLPMSIGLAPTRGQALLILAITAVNAVLSVVTYRGGPLPNGSYASAREALASYFSNRQAILCVANLSVLLLFSGRNNPLVALTGWSRGTFLLLHRWVAYVCVFQGALHSGIKFVSHLDVIWHKLTQAYWIAGSATMLAMFLIVPLSLLPLRRRWYELFLDVHIVFAAVVLVGAYLHLNIEFSYRWGYENWVVLAAFVWVAERAVRMIKVASNGLREATVEIIDHEYCQVFIEGVSATGHAYLYFPQGRWRLWENHPFSIAKSAVPSSRGGGKGRHRLLASGHQPLAGHEMFELGSDVSSERDSSESKRDNAVRTSSDSYDAGGGNAEFEMESMPPAAAINAASGSGAKGSSSQPLLQREDDANIDYENTPEEGEEEDPHEKPGDTTALFPSDNPSATGLTFLIRRNRGLTRRLFNNTNNNNTQTAIKVLVETPYASSSSPATTPRYLSTSAAHVVCIAGGSGITALLPLLRARASAGLGRTALYFSSRSEELVRASGVGEMRGRGVEVNVRTGRRWDVGHVVTREVGGGYGDDDDDGGGDVVVVSCGPAGMADDVRWEVVRANRRMGGSRVVRLVEECYSW</sequence>
<gene>
    <name evidence="1" type="ORF">N3K66_008546</name>
</gene>
<proteinExistence type="predicted"/>
<organism evidence="1 2">
    <name type="scientific">Trichothecium roseum</name>
    <dbReference type="NCBI Taxonomy" id="47278"/>
    <lineage>
        <taxon>Eukaryota</taxon>
        <taxon>Fungi</taxon>
        <taxon>Dikarya</taxon>
        <taxon>Ascomycota</taxon>
        <taxon>Pezizomycotina</taxon>
        <taxon>Sordariomycetes</taxon>
        <taxon>Hypocreomycetidae</taxon>
        <taxon>Hypocreales</taxon>
        <taxon>Hypocreales incertae sedis</taxon>
        <taxon>Trichothecium</taxon>
    </lineage>
</organism>
<evidence type="ECO:0000313" key="1">
    <source>
        <dbReference type="EMBL" id="KAI9896374.1"/>
    </source>
</evidence>
<comment type="caution">
    <text evidence="1">The sequence shown here is derived from an EMBL/GenBank/DDBJ whole genome shotgun (WGS) entry which is preliminary data.</text>
</comment>
<evidence type="ECO:0000313" key="2">
    <source>
        <dbReference type="Proteomes" id="UP001163324"/>
    </source>
</evidence>
<dbReference type="EMBL" id="CM047948">
    <property type="protein sequence ID" value="KAI9896374.1"/>
    <property type="molecule type" value="Genomic_DNA"/>
</dbReference>